<proteinExistence type="inferred from homology"/>
<dbReference type="Gene3D" id="3.40.30.10">
    <property type="entry name" value="Glutaredoxin"/>
    <property type="match status" value="1"/>
</dbReference>
<sequence>MPIFGRSLQELSYSTETKIFAMYKLASLFLLAMSAYLATAQTPTYVTVYYETLCPDSVKFITKQLFPTWEKMKKYMEVEFVPYGNSNTTENDFVCQHGPDECTGNKLQACALSHLTDQDQKMKFVNCFMGSSNVKSSTECATLINFDARKIEDCANSTEGYDALKKLGDKTKNLSPPLKSVPTVVFNNKPAEADQEKITANFMEALCMRIQGTKPTECGSHSGAEHLLLAPIALVSVFAILLAH</sequence>
<dbReference type="AlphaFoldDB" id="A0A8K0P7D3"/>
<gene>
    <name evidence="3" type="ORF">J437_LFUL016850</name>
</gene>
<accession>A0A8K0P7D3</accession>
<dbReference type="OrthoDB" id="958254at2759"/>
<dbReference type="SUPFAM" id="SSF52833">
    <property type="entry name" value="Thioredoxin-like"/>
    <property type="match status" value="1"/>
</dbReference>
<evidence type="ECO:0000313" key="4">
    <source>
        <dbReference type="Proteomes" id="UP000792457"/>
    </source>
</evidence>
<protein>
    <recommendedName>
        <fullName evidence="5">Gamma-interferon-inducible lysosomal thiol reductase</fullName>
    </recommendedName>
</protein>
<dbReference type="GO" id="GO:0016671">
    <property type="term" value="F:oxidoreductase activity, acting on a sulfur group of donors, disulfide as acceptor"/>
    <property type="evidence" value="ECO:0007669"/>
    <property type="project" value="InterPro"/>
</dbReference>
<dbReference type="Proteomes" id="UP000792457">
    <property type="component" value="Unassembled WGS sequence"/>
</dbReference>
<dbReference type="Pfam" id="PF03227">
    <property type="entry name" value="GILT"/>
    <property type="match status" value="1"/>
</dbReference>
<dbReference type="InterPro" id="IPR004911">
    <property type="entry name" value="Interferon-induced_GILT"/>
</dbReference>
<keyword evidence="4" id="KW-1185">Reference proteome</keyword>
<reference evidence="3" key="1">
    <citation type="submission" date="2013-04" db="EMBL/GenBank/DDBJ databases">
        <authorList>
            <person name="Qu J."/>
            <person name="Murali S.C."/>
            <person name="Bandaranaike D."/>
            <person name="Bellair M."/>
            <person name="Blankenburg K."/>
            <person name="Chao H."/>
            <person name="Dinh H."/>
            <person name="Doddapaneni H."/>
            <person name="Downs B."/>
            <person name="Dugan-Rocha S."/>
            <person name="Elkadiri S."/>
            <person name="Gnanaolivu R.D."/>
            <person name="Hernandez B."/>
            <person name="Javaid M."/>
            <person name="Jayaseelan J.C."/>
            <person name="Lee S."/>
            <person name="Li M."/>
            <person name="Ming W."/>
            <person name="Munidasa M."/>
            <person name="Muniz J."/>
            <person name="Nguyen L."/>
            <person name="Ongeri F."/>
            <person name="Osuji N."/>
            <person name="Pu L.-L."/>
            <person name="Puazo M."/>
            <person name="Qu C."/>
            <person name="Quiroz J."/>
            <person name="Raj R."/>
            <person name="Weissenberger G."/>
            <person name="Xin Y."/>
            <person name="Zou X."/>
            <person name="Han Y."/>
            <person name="Richards S."/>
            <person name="Worley K."/>
            <person name="Muzny D."/>
            <person name="Gibbs R."/>
        </authorList>
    </citation>
    <scope>NUCLEOTIDE SEQUENCE</scope>
    <source>
        <strain evidence="3">Sampled in the wild</strain>
    </source>
</reference>
<name>A0A8K0P7D3_LADFU</name>
<evidence type="ECO:0008006" key="5">
    <source>
        <dbReference type="Google" id="ProtNLM"/>
    </source>
</evidence>
<organism evidence="3 4">
    <name type="scientific">Ladona fulva</name>
    <name type="common">Scarce chaser dragonfly</name>
    <name type="synonym">Libellula fulva</name>
    <dbReference type="NCBI Taxonomy" id="123851"/>
    <lineage>
        <taxon>Eukaryota</taxon>
        <taxon>Metazoa</taxon>
        <taxon>Ecdysozoa</taxon>
        <taxon>Arthropoda</taxon>
        <taxon>Hexapoda</taxon>
        <taxon>Insecta</taxon>
        <taxon>Pterygota</taxon>
        <taxon>Palaeoptera</taxon>
        <taxon>Odonata</taxon>
        <taxon>Epiprocta</taxon>
        <taxon>Anisoptera</taxon>
        <taxon>Libelluloidea</taxon>
        <taxon>Libellulidae</taxon>
        <taxon>Ladona</taxon>
    </lineage>
</organism>
<comment type="caution">
    <text evidence="3">The sequence shown here is derived from an EMBL/GenBank/DDBJ whole genome shotgun (WGS) entry which is preliminary data.</text>
</comment>
<dbReference type="InterPro" id="IPR036249">
    <property type="entry name" value="Thioredoxin-like_sf"/>
</dbReference>
<evidence type="ECO:0000256" key="1">
    <source>
        <dbReference type="ARBA" id="ARBA00005679"/>
    </source>
</evidence>
<evidence type="ECO:0000313" key="3">
    <source>
        <dbReference type="EMBL" id="KAG8236601.1"/>
    </source>
</evidence>
<dbReference type="PANTHER" id="PTHR13234:SF69">
    <property type="entry name" value="GILT-LIKE PROTEIN 1"/>
    <property type="match status" value="1"/>
</dbReference>
<dbReference type="PANTHER" id="PTHR13234">
    <property type="entry name" value="GAMMA-INTERFERON INDUCIBLE LYSOSOMAL THIOL REDUCTASE GILT"/>
    <property type="match status" value="1"/>
</dbReference>
<evidence type="ECO:0000256" key="2">
    <source>
        <dbReference type="ARBA" id="ARBA00023180"/>
    </source>
</evidence>
<reference evidence="3" key="2">
    <citation type="submission" date="2017-10" db="EMBL/GenBank/DDBJ databases">
        <title>Ladona fulva Genome sequencing and assembly.</title>
        <authorList>
            <person name="Murali S."/>
            <person name="Richards S."/>
            <person name="Bandaranaike D."/>
            <person name="Bellair M."/>
            <person name="Blankenburg K."/>
            <person name="Chao H."/>
            <person name="Dinh H."/>
            <person name="Doddapaneni H."/>
            <person name="Dugan-Rocha S."/>
            <person name="Elkadiri S."/>
            <person name="Gnanaolivu R."/>
            <person name="Hernandez B."/>
            <person name="Skinner E."/>
            <person name="Javaid M."/>
            <person name="Lee S."/>
            <person name="Li M."/>
            <person name="Ming W."/>
            <person name="Munidasa M."/>
            <person name="Muniz J."/>
            <person name="Nguyen L."/>
            <person name="Hughes D."/>
            <person name="Osuji N."/>
            <person name="Pu L.-L."/>
            <person name="Puazo M."/>
            <person name="Qu C."/>
            <person name="Quiroz J."/>
            <person name="Raj R."/>
            <person name="Weissenberger G."/>
            <person name="Xin Y."/>
            <person name="Zou X."/>
            <person name="Han Y."/>
            <person name="Worley K."/>
            <person name="Muzny D."/>
            <person name="Gibbs R."/>
        </authorList>
    </citation>
    <scope>NUCLEOTIDE SEQUENCE</scope>
    <source>
        <strain evidence="3">Sampled in the wild</strain>
    </source>
</reference>
<dbReference type="EMBL" id="KZ309048">
    <property type="protein sequence ID" value="KAG8236601.1"/>
    <property type="molecule type" value="Genomic_DNA"/>
</dbReference>
<comment type="similarity">
    <text evidence="1">Belongs to the GILT family.</text>
</comment>
<keyword evidence="2" id="KW-0325">Glycoprotein</keyword>